<dbReference type="Pfam" id="PF18332">
    <property type="entry name" value="XRN1_D1"/>
    <property type="match status" value="1"/>
</dbReference>
<dbReference type="InterPro" id="IPR040992">
    <property type="entry name" value="XRN1_D1"/>
</dbReference>
<dbReference type="Gene3D" id="2.170.260.40">
    <property type="match status" value="1"/>
</dbReference>
<dbReference type="GO" id="GO:0016075">
    <property type="term" value="P:rRNA catabolic process"/>
    <property type="evidence" value="ECO:0007669"/>
    <property type="project" value="TreeGrafter"/>
</dbReference>
<proteinExistence type="inferred from homology"/>
<evidence type="ECO:0000256" key="6">
    <source>
        <dbReference type="ARBA" id="ARBA00022884"/>
    </source>
</evidence>
<dbReference type="InterPro" id="IPR004859">
    <property type="entry name" value="Xrn1_N"/>
</dbReference>
<dbReference type="GO" id="GO:0005737">
    <property type="term" value="C:cytoplasm"/>
    <property type="evidence" value="ECO:0007669"/>
    <property type="project" value="UniProtKB-SubCell"/>
</dbReference>
<keyword evidence="5" id="KW-0269">Exonuclease</keyword>
<keyword evidence="3" id="KW-0540">Nuclease</keyword>
<feature type="domain" description="Xrn1 helical" evidence="11">
    <location>
        <begin position="274"/>
        <end position="631"/>
    </location>
</feature>
<dbReference type="SUPFAM" id="SSF54768">
    <property type="entry name" value="dsRNA-binding domain-like"/>
    <property type="match status" value="1"/>
</dbReference>
<feature type="region of interest" description="Disordered" evidence="9">
    <location>
        <begin position="1194"/>
        <end position="1226"/>
    </location>
</feature>
<keyword evidence="6" id="KW-0694">RNA-binding</keyword>
<accession>A0A8S4N2T0</accession>
<sequence length="1901" mass="216595">MGVPKFYRWISERYPCLSEVVKEYQIPEFDNLYLDMNGVVHTCSHPEDDNPHFRITEEKIFADIFHYLEVLFRMIKPRKVFFMAIDGVAPRAKMNQQRGRRFRSAREAENLVRKALEAGEILPEQQRFDSNCITPGTEFMQRLQDQLKYFVTNKVSTDKMWQGCRVYLSGHEVPGEGEHKVMDFIRYEKSQPGYDPNTRHCLYGLDADLIMLGLISHEPHFSLLREEVRFGGKNNQKRATSAEETVFHLLHLTLLREYLDFEFASLKGNLPFDYNIENIIDDWVLMGFLVGNDFIPHLPDMHIKNDALPLLWKTYMEALPQMDGYINENGHLNLPRFKKYLEVLSRYDIENFSNQYFDLKWLEGKGASSGAKLPRLEKLKANKPSVQTANQFSALDGSTETPEISQENDDIMVFDFSDDEQDDVEEYTSSEDDDEEDDDDGFKKAFTKFKRHYYMDKLKIKKVTPEALQEQAVGYVRGIQWILHYYYNGVPSWSWYFEHHYAPYMSDVARFPSDMTIEFELSTPFLPFEQLMAVLPAASKNLLPKPHQSLMVMDNSPIIDFYPVEFESDLNGKQQDWEAVVLIPFIDEKRLLEAMAPMNLKMTDEEKARNQHGPHYMVQYTPEMQEPFISSMPDAFPDILANHAKLTLFDQDIFRIPRDKINHGLCPGVRLDVYFPGFPTLKHIRHTASLKKAGVKVFQQQSRGENMILQIQDDSDLDLEQTAHDILGTSVFVNWPHLYEAKVVEISDDQYKYSLVEFTTLKGGKKQFEIRREEMNQGDVALWHRWVNSISEMYSNRRGVDISPTLALIKALPMQGRKYICGQHGSNITLEKQWAANPGAYVLQSTVRDIAVHDETFTQYRTLPELFPVNSTVFMLGSPHYGAEGKVVAIDPGNDGRISVEFSILVEPDLDEVRRKKNQLSVHYMPGYVIAQRTGISSHLLSRITGTIYLFRGSTDAPLEHKLNVGLNLKFNKKGEEVPGYTKKNDGTWLYSTKALKIIQEYIEKFPELFEHFSQNQTHNDNYYEEDVFGSNSKARINDLSNFLKQLPSFNSARAAHGSDSLDDLVIKAIEEQMEKVDEMNKKKKRRVKMQVRPHLLFRPLGIQGTLTPDSSATYEVFDRVVNIRDGFSVPMGLRGTVVAIQSAEKEQDIIYEVVFDAPFMGGLTIRCSASKAYRMPGTSLINLSHGVRKEQGITTPIKKTPTKPQFQNQQNRQQRGAHNNSNNNITYANSVAINGPMRRPGLGYEAHHRQQNEAQLNQGAKGQYAVDNNIRQQQQNIRSQQQQSTRSQQDTHKQQYETHKQQNDTPKKQNDMHKQQQKDNHRQQPVDLKEQREQYLQQKEQKRKMYESRAPKPKQDNEFANIWQQLQSSAVTEDSILAQAAKVLPTPDKVKPKEDTTVKAPMDKQMTRVDVDTLFKAKEQPSATKDNEEFNDLFNSLKVSEEKKQPESSQDKDPSAALCEMLKIGGSTPTKSTPKEATDVTTNKTYGKQVSVQELFRGAQKQSTPTKSDGHQPKTVKQANQQSSAVLQLLSWCQQMKMAPPKYDYIPHQNKPLVSACIALADGRKFQGSATKSKEQAAASAASMAMLQLRTKSPVPPFNGPGPQQQQMQPQIMGRGGIMTSPTSAFTPVQPRGNFSQYPINNQGAIQQQGGLHGGPQRFPGYPTTQPGFMPGHHQGNFQQQQPFRGGYPHPQGGQQRPQGQPYPQGGQGGPQRPRGQPHPQGGQQRPQGGPQRPQAQPYPQGGHQQFQQRNGHPAQPPFQQHGGPRQQQGSNKHTPTKGQIQQQRENTPQKESTPTKPNAFVPMQVTKKQVTPQRSLKKETDPEENENKQISQTEESEQQSKSLDSSKPYAPSEQCKQNTSKTVPQAKSKKSPPRNSDGAKPKPRKGRSRLAINFGAPSQ</sequence>
<comment type="subcellular location">
    <subcellularLocation>
        <location evidence="1">Cytoplasm</location>
    </subcellularLocation>
</comment>
<comment type="caution">
    <text evidence="15">The sequence shown here is derived from an EMBL/GenBank/DDBJ whole genome shotgun (WGS) entry which is preliminary data.</text>
</comment>
<feature type="compositionally biased region" description="Polar residues" evidence="9">
    <location>
        <begin position="1621"/>
        <end position="1640"/>
    </location>
</feature>
<dbReference type="Pfam" id="PF18334">
    <property type="entry name" value="XRN1_D2_D3"/>
    <property type="match status" value="1"/>
</dbReference>
<feature type="compositionally biased region" description="Low complexity" evidence="9">
    <location>
        <begin position="1641"/>
        <end position="1651"/>
    </location>
</feature>
<feature type="region of interest" description="Disordered" evidence="9">
    <location>
        <begin position="1500"/>
        <end position="1522"/>
    </location>
</feature>
<evidence type="ECO:0000256" key="5">
    <source>
        <dbReference type="ARBA" id="ARBA00022839"/>
    </source>
</evidence>
<evidence type="ECO:0000256" key="1">
    <source>
        <dbReference type="ARBA" id="ARBA00004496"/>
    </source>
</evidence>
<feature type="domain" description="5'-3' exoribonuclease 1 SH3-like" evidence="12">
    <location>
        <begin position="1114"/>
        <end position="1183"/>
    </location>
</feature>
<keyword evidence="16" id="KW-1185">Reference proteome</keyword>
<keyword evidence="4" id="KW-0378">Hydrolase</keyword>
<dbReference type="InterPro" id="IPR047007">
    <property type="entry name" value="XRN1_D1_sf"/>
</dbReference>
<dbReference type="FunFam" id="3.40.50.12390:FF:000002">
    <property type="entry name" value="5'-3' exoribonuclease 1"/>
    <property type="match status" value="1"/>
</dbReference>
<organism evidence="15 16">
    <name type="scientific">Owenia fusiformis</name>
    <name type="common">Polychaete worm</name>
    <dbReference type="NCBI Taxonomy" id="6347"/>
    <lineage>
        <taxon>Eukaryota</taxon>
        <taxon>Metazoa</taxon>
        <taxon>Spiralia</taxon>
        <taxon>Lophotrochozoa</taxon>
        <taxon>Annelida</taxon>
        <taxon>Polychaeta</taxon>
        <taxon>Sedentaria</taxon>
        <taxon>Canalipalpata</taxon>
        <taxon>Sabellida</taxon>
        <taxon>Oweniida</taxon>
        <taxon>Oweniidae</taxon>
        <taxon>Owenia</taxon>
    </lineage>
</organism>
<evidence type="ECO:0000256" key="8">
    <source>
        <dbReference type="ARBA" id="ARBA00067318"/>
    </source>
</evidence>
<dbReference type="CDD" id="cd18673">
    <property type="entry name" value="PIN_XRN1-2-like"/>
    <property type="match status" value="1"/>
</dbReference>
<evidence type="ECO:0000259" key="11">
    <source>
        <dbReference type="Pfam" id="PF17846"/>
    </source>
</evidence>
<evidence type="ECO:0000259" key="10">
    <source>
        <dbReference type="Pfam" id="PF03159"/>
    </source>
</evidence>
<name>A0A8S4N2T0_OWEFU</name>
<dbReference type="EMBL" id="CAIIXF020000001">
    <property type="protein sequence ID" value="CAH1774576.1"/>
    <property type="molecule type" value="Genomic_DNA"/>
</dbReference>
<dbReference type="InterPro" id="IPR041106">
    <property type="entry name" value="XRN1_D2_D3"/>
</dbReference>
<feature type="compositionally biased region" description="Polar residues" evidence="9">
    <location>
        <begin position="1856"/>
        <end position="1867"/>
    </location>
</feature>
<feature type="compositionally biased region" description="Low complexity" evidence="9">
    <location>
        <begin position="1194"/>
        <end position="1225"/>
    </location>
</feature>
<dbReference type="Gene3D" id="3.30.160.20">
    <property type="match status" value="1"/>
</dbReference>
<dbReference type="InterPro" id="IPR041385">
    <property type="entry name" value="SH3_12"/>
</dbReference>
<feature type="compositionally biased region" description="Low complexity" evidence="9">
    <location>
        <begin position="1686"/>
        <end position="1744"/>
    </location>
</feature>
<dbReference type="GO" id="GO:0003723">
    <property type="term" value="F:RNA binding"/>
    <property type="evidence" value="ECO:0007669"/>
    <property type="project" value="UniProtKB-KW"/>
</dbReference>
<reference evidence="15" key="1">
    <citation type="submission" date="2022-03" db="EMBL/GenBank/DDBJ databases">
        <authorList>
            <person name="Martin C."/>
        </authorList>
    </citation>
    <scope>NUCLEOTIDE SEQUENCE</scope>
</reference>
<feature type="domain" description="Exoribonuclease Xrn1 D2/D3" evidence="14">
    <location>
        <begin position="865"/>
        <end position="1086"/>
    </location>
</feature>
<dbReference type="GO" id="GO:0000956">
    <property type="term" value="P:nuclear-transcribed mRNA catabolic process"/>
    <property type="evidence" value="ECO:0007669"/>
    <property type="project" value="TreeGrafter"/>
</dbReference>
<feature type="domain" description="Xrn1 N-terminal" evidence="10">
    <location>
        <begin position="1"/>
        <end position="227"/>
    </location>
</feature>
<dbReference type="InterPro" id="IPR027073">
    <property type="entry name" value="5_3_exoribonuclease"/>
</dbReference>
<dbReference type="GO" id="GO:0004534">
    <property type="term" value="F:5'-3' RNA exonuclease activity"/>
    <property type="evidence" value="ECO:0007669"/>
    <property type="project" value="TreeGrafter"/>
</dbReference>
<evidence type="ECO:0000256" key="7">
    <source>
        <dbReference type="ARBA" id="ARBA00038299"/>
    </source>
</evidence>
<dbReference type="Pfam" id="PF17846">
    <property type="entry name" value="XRN_M"/>
    <property type="match status" value="1"/>
</dbReference>
<dbReference type="PANTHER" id="PTHR12341:SF7">
    <property type="entry name" value="5'-3' EXORIBONUCLEASE 1"/>
    <property type="match status" value="1"/>
</dbReference>
<dbReference type="FunFam" id="1.25.40.1050:FF:000001">
    <property type="entry name" value="5'-3' exoribonuclease 1"/>
    <property type="match status" value="1"/>
</dbReference>
<dbReference type="InterPro" id="IPR047008">
    <property type="entry name" value="XRN1_SH3_sf"/>
</dbReference>
<protein>
    <recommendedName>
        <fullName evidence="8">5'-3' exoribonuclease 1</fullName>
    </recommendedName>
</protein>
<evidence type="ECO:0000313" key="15">
    <source>
        <dbReference type="EMBL" id="CAH1774576.1"/>
    </source>
</evidence>
<feature type="compositionally biased region" description="Low complexity" evidence="9">
    <location>
        <begin position="1274"/>
        <end position="1289"/>
    </location>
</feature>
<evidence type="ECO:0000256" key="3">
    <source>
        <dbReference type="ARBA" id="ARBA00022722"/>
    </source>
</evidence>
<evidence type="ECO:0000256" key="4">
    <source>
        <dbReference type="ARBA" id="ARBA00022801"/>
    </source>
</evidence>
<evidence type="ECO:0000256" key="9">
    <source>
        <dbReference type="SAM" id="MobiDB-lite"/>
    </source>
</evidence>
<evidence type="ECO:0000259" key="13">
    <source>
        <dbReference type="Pfam" id="PF18332"/>
    </source>
</evidence>
<evidence type="ECO:0000256" key="2">
    <source>
        <dbReference type="ARBA" id="ARBA00022490"/>
    </source>
</evidence>
<gene>
    <name evidence="15" type="ORF">OFUS_LOCUS2008</name>
</gene>
<dbReference type="GO" id="GO:0005634">
    <property type="term" value="C:nucleus"/>
    <property type="evidence" value="ECO:0007669"/>
    <property type="project" value="TreeGrafter"/>
</dbReference>
<dbReference type="Gene3D" id="2.30.30.750">
    <property type="match status" value="1"/>
</dbReference>
<evidence type="ECO:0000259" key="12">
    <source>
        <dbReference type="Pfam" id="PF18129"/>
    </source>
</evidence>
<dbReference type="Gene3D" id="1.25.40.1050">
    <property type="match status" value="1"/>
</dbReference>
<feature type="region of interest" description="Disordered" evidence="9">
    <location>
        <begin position="1274"/>
        <end position="1357"/>
    </location>
</feature>
<dbReference type="OrthoDB" id="372487at2759"/>
<feature type="compositionally biased region" description="Basic and acidic residues" evidence="9">
    <location>
        <begin position="1290"/>
        <end position="1357"/>
    </location>
</feature>
<dbReference type="PANTHER" id="PTHR12341">
    <property type="entry name" value="5'-&gt;3' EXORIBONUCLEASE"/>
    <property type="match status" value="1"/>
</dbReference>
<dbReference type="Proteomes" id="UP000749559">
    <property type="component" value="Unassembled WGS sequence"/>
</dbReference>
<keyword evidence="2" id="KW-0963">Cytoplasm</keyword>
<comment type="similarity">
    <text evidence="7">Belongs to the 5'-3' exonuclease family.</text>
</comment>
<feature type="domain" description="5'-3' exoribonuclease 1 D1" evidence="13">
    <location>
        <begin position="664"/>
        <end position="858"/>
    </location>
</feature>
<dbReference type="InterPro" id="IPR041412">
    <property type="entry name" value="Xrn1_helical"/>
</dbReference>
<dbReference type="Gene3D" id="3.40.50.12390">
    <property type="match status" value="1"/>
</dbReference>
<evidence type="ECO:0000313" key="16">
    <source>
        <dbReference type="Proteomes" id="UP000749559"/>
    </source>
</evidence>
<dbReference type="Pfam" id="PF03159">
    <property type="entry name" value="XRN_N"/>
    <property type="match status" value="1"/>
</dbReference>
<dbReference type="Pfam" id="PF18129">
    <property type="entry name" value="SH3_12"/>
    <property type="match status" value="1"/>
</dbReference>
<feature type="region of interest" description="Disordered" evidence="9">
    <location>
        <begin position="1615"/>
        <end position="1901"/>
    </location>
</feature>
<evidence type="ECO:0000259" key="14">
    <source>
        <dbReference type="Pfam" id="PF18334"/>
    </source>
</evidence>
<feature type="compositionally biased region" description="Polar residues" evidence="9">
    <location>
        <begin position="1767"/>
        <end position="1798"/>
    </location>
</feature>